<evidence type="ECO:0000256" key="1">
    <source>
        <dbReference type="SAM" id="Phobius"/>
    </source>
</evidence>
<dbReference type="Proteomes" id="UP000319525">
    <property type="component" value="Unassembled WGS sequence"/>
</dbReference>
<feature type="transmembrane region" description="Helical" evidence="1">
    <location>
        <begin position="168"/>
        <end position="186"/>
    </location>
</feature>
<feature type="transmembrane region" description="Helical" evidence="1">
    <location>
        <begin position="263"/>
        <end position="280"/>
    </location>
</feature>
<keyword evidence="1" id="KW-0812">Transmembrane</keyword>
<feature type="transmembrane region" description="Helical" evidence="1">
    <location>
        <begin position="456"/>
        <end position="484"/>
    </location>
</feature>
<comment type="caution">
    <text evidence="2">The sequence shown here is derived from an EMBL/GenBank/DDBJ whole genome shotgun (WGS) entry which is preliminary data.</text>
</comment>
<sequence length="515" mass="54631">MSSDLELGGAKHRARDLFSRSWIGALSIALTFLALAAWGFSSPIGSSPDDDYHLASIWCGLGERPGLCEPGASDAERAVPRQFTDARCYTFRPDESAACFDASESGLTSTDRVDVKGAYPPVFYAVMGTFATTDVQTSVLVMRLFNAALACVLWSVAFFLVRRSDRPALIVSVVATCVPLGTFLIASTNPSSWAIAVAPVIWFAAWAALRSEGARRIGLSVLIIVATAIGAGARADAALFAVAGMGVGIVMGFRALRPSVIPLAAMGLSAIIALLLYRTAQQGDALSDGLVSATPPLTTRQLVENVLQLPSLFSGVNPGWGLGWLDTNLPASVWVAVIAVMGAVTTIGLRRVHWRRATALILVAVALCVMPLYLLAQTHALVGTQVQPRYLLPLLIIFFGLTAATSSAAGEWRGPRQWILSIVVVFVMCVSLHVNLRRYTTGVDDAALDPGRDAEWWWVGAPSPFAVWVVGSLALAGLLALLALRNRRAEVGGANDARTLAAAEDASHGVSTYRT</sequence>
<dbReference type="OrthoDB" id="3266966at2"/>
<evidence type="ECO:0000313" key="3">
    <source>
        <dbReference type="Proteomes" id="UP000319525"/>
    </source>
</evidence>
<dbReference type="InterPro" id="IPR018674">
    <property type="entry name" value="DUF2142_membrane"/>
</dbReference>
<keyword evidence="1" id="KW-1133">Transmembrane helix</keyword>
<feature type="transmembrane region" description="Helical" evidence="1">
    <location>
        <begin position="418"/>
        <end position="436"/>
    </location>
</feature>
<feature type="transmembrane region" description="Helical" evidence="1">
    <location>
        <begin position="216"/>
        <end position="233"/>
    </location>
</feature>
<proteinExistence type="predicted"/>
<gene>
    <name evidence="2" type="ORF">MTE01_03350</name>
</gene>
<feature type="transmembrane region" description="Helical" evidence="1">
    <location>
        <begin position="239"/>
        <end position="256"/>
    </location>
</feature>
<feature type="transmembrane region" description="Helical" evidence="1">
    <location>
        <begin position="21"/>
        <end position="40"/>
    </location>
</feature>
<dbReference type="EMBL" id="BJML01000001">
    <property type="protein sequence ID" value="GEB44390.1"/>
    <property type="molecule type" value="Genomic_DNA"/>
</dbReference>
<name>A0A4Y3QJL5_MICTE</name>
<feature type="transmembrane region" description="Helical" evidence="1">
    <location>
        <begin position="192"/>
        <end position="209"/>
    </location>
</feature>
<reference evidence="2 3" key="1">
    <citation type="submission" date="2019-06" db="EMBL/GenBank/DDBJ databases">
        <title>Whole genome shotgun sequence of Microbacterium testaceum NBRC 12675.</title>
        <authorList>
            <person name="Hosoyama A."/>
            <person name="Uohara A."/>
            <person name="Ohji S."/>
            <person name="Ichikawa N."/>
        </authorList>
    </citation>
    <scope>NUCLEOTIDE SEQUENCE [LARGE SCALE GENOMIC DNA]</scope>
    <source>
        <strain evidence="2 3">NBRC 12675</strain>
    </source>
</reference>
<feature type="transmembrane region" description="Helical" evidence="1">
    <location>
        <begin position="357"/>
        <end position="376"/>
    </location>
</feature>
<evidence type="ECO:0000313" key="2">
    <source>
        <dbReference type="EMBL" id="GEB44390.1"/>
    </source>
</evidence>
<feature type="transmembrane region" description="Helical" evidence="1">
    <location>
        <begin position="331"/>
        <end position="350"/>
    </location>
</feature>
<keyword evidence="1" id="KW-0472">Membrane</keyword>
<evidence type="ECO:0008006" key="4">
    <source>
        <dbReference type="Google" id="ProtNLM"/>
    </source>
</evidence>
<dbReference type="GeneID" id="57143047"/>
<dbReference type="RefSeq" id="WP_141375361.1">
    <property type="nucleotide sequence ID" value="NZ_BJML01000001.1"/>
</dbReference>
<dbReference type="Pfam" id="PF09913">
    <property type="entry name" value="DUF2142"/>
    <property type="match status" value="1"/>
</dbReference>
<accession>A0A4Y3QJL5</accession>
<protein>
    <recommendedName>
        <fullName evidence="4">DUF2142 domain-containing protein</fullName>
    </recommendedName>
</protein>
<feature type="transmembrane region" description="Helical" evidence="1">
    <location>
        <begin position="388"/>
        <end position="406"/>
    </location>
</feature>
<dbReference type="AlphaFoldDB" id="A0A4Y3QJL5"/>
<organism evidence="2 3">
    <name type="scientific">Microbacterium testaceum</name>
    <name type="common">Aureobacterium testaceum</name>
    <name type="synonym">Brevibacterium testaceum</name>
    <dbReference type="NCBI Taxonomy" id="2033"/>
    <lineage>
        <taxon>Bacteria</taxon>
        <taxon>Bacillati</taxon>
        <taxon>Actinomycetota</taxon>
        <taxon>Actinomycetes</taxon>
        <taxon>Micrococcales</taxon>
        <taxon>Microbacteriaceae</taxon>
        <taxon>Microbacterium</taxon>
    </lineage>
</organism>
<feature type="transmembrane region" description="Helical" evidence="1">
    <location>
        <begin position="140"/>
        <end position="161"/>
    </location>
</feature>